<proteinExistence type="predicted"/>
<dbReference type="GO" id="GO:0016787">
    <property type="term" value="F:hydrolase activity"/>
    <property type="evidence" value="ECO:0007669"/>
    <property type="project" value="UniProtKB-KW"/>
</dbReference>
<dbReference type="InterPro" id="IPR036928">
    <property type="entry name" value="AS_sf"/>
</dbReference>
<gene>
    <name evidence="2" type="ORF">DIC66_06910</name>
</gene>
<keyword evidence="3" id="KW-1185">Reference proteome</keyword>
<comment type="caution">
    <text evidence="2">The sequence shown here is derived from an EMBL/GenBank/DDBJ whole genome shotgun (WGS) entry which is preliminary data.</text>
</comment>
<dbReference type="PANTHER" id="PTHR11895">
    <property type="entry name" value="TRANSAMIDASE"/>
    <property type="match status" value="1"/>
</dbReference>
<dbReference type="AlphaFoldDB" id="A0A3E1RDZ4"/>
<name>A0A3E1RDZ4_9BURK</name>
<dbReference type="EMBL" id="QFZK01000003">
    <property type="protein sequence ID" value="RFO97589.1"/>
    <property type="molecule type" value="Genomic_DNA"/>
</dbReference>
<dbReference type="SUPFAM" id="SSF75304">
    <property type="entry name" value="Amidase signature (AS) enzymes"/>
    <property type="match status" value="1"/>
</dbReference>
<dbReference type="Proteomes" id="UP000260665">
    <property type="component" value="Unassembled WGS sequence"/>
</dbReference>
<dbReference type="OrthoDB" id="112488at2"/>
<dbReference type="RefSeq" id="WP_117175408.1">
    <property type="nucleotide sequence ID" value="NZ_QFZK01000003.1"/>
</dbReference>
<evidence type="ECO:0000259" key="1">
    <source>
        <dbReference type="Pfam" id="PF01425"/>
    </source>
</evidence>
<reference evidence="2 3" key="1">
    <citation type="submission" date="2018-05" db="EMBL/GenBank/DDBJ databases">
        <title>Rhodoferax soyangensis sp.nov., isolated from an oligotrophic freshwater lake.</title>
        <authorList>
            <person name="Park M."/>
        </authorList>
    </citation>
    <scope>NUCLEOTIDE SEQUENCE [LARGE SCALE GENOMIC DNA]</scope>
    <source>
        <strain evidence="2 3">IMCC26218</strain>
    </source>
</reference>
<dbReference type="InterPro" id="IPR000120">
    <property type="entry name" value="Amidase"/>
</dbReference>
<dbReference type="NCBIfam" id="NF006631">
    <property type="entry name" value="PRK09201.1"/>
    <property type="match status" value="1"/>
</dbReference>
<organism evidence="2 3">
    <name type="scientific">Rhodoferax lacus</name>
    <dbReference type="NCBI Taxonomy" id="2184758"/>
    <lineage>
        <taxon>Bacteria</taxon>
        <taxon>Pseudomonadati</taxon>
        <taxon>Pseudomonadota</taxon>
        <taxon>Betaproteobacteria</taxon>
        <taxon>Burkholderiales</taxon>
        <taxon>Comamonadaceae</taxon>
        <taxon>Rhodoferax</taxon>
    </lineage>
</organism>
<dbReference type="Pfam" id="PF01425">
    <property type="entry name" value="Amidase"/>
    <property type="match status" value="1"/>
</dbReference>
<feature type="domain" description="Amidase" evidence="1">
    <location>
        <begin position="24"/>
        <end position="444"/>
    </location>
</feature>
<dbReference type="InterPro" id="IPR014087">
    <property type="entry name" value="Carboxybiuret_hydro_AtzE"/>
</dbReference>
<protein>
    <submittedName>
        <fullName evidence="2">AtzE family amidohydrolase</fullName>
    </submittedName>
</protein>
<sequence>MSAATPTTVQLARAIASGERSAREVLEATLQTIEATNPQVNAFIDHTHARARREADAVDALRQSGAVLPSLAGVPYAVKNLFDVEGLVTLAGSKVNQGMPPAQADAALITQMQKAGAVLVGTLNMDEYAYGFTTENSHYGPSHNPHKLACTAGGSSGGSGAAVAAGQVPIALASDTNGSIRVPASFCGVWGLKPTFGRLSRRGSYPFVHSIDHLGPLADSVEGLALAYDALQMPDSQDPGCHALRVQPVGQMLGRGSQGLRIARLGGYFEELATPSATEAATTAARTLNTPEIALWPDAALARAAAFIITASEGGRLHLADLKTRLDDFEPLSVDRFLAGALQPTAWYLRAQQFRRIYRERVLALFKDWDVLVAPATPLSAPLLGAEWLDINGQQMPCRPSIGLLSQPISFSGCPVVTAPLWPSGTGGMPIGVQLIAAPWREDLALRAAQSLQDAGIAHLKTVKL</sequence>
<evidence type="ECO:0000313" key="2">
    <source>
        <dbReference type="EMBL" id="RFO97589.1"/>
    </source>
</evidence>
<dbReference type="Gene3D" id="3.90.1300.10">
    <property type="entry name" value="Amidase signature (AS) domain"/>
    <property type="match status" value="1"/>
</dbReference>
<dbReference type="PANTHER" id="PTHR11895:SF172">
    <property type="entry name" value="GLUTAMYL-TRNA(GLN) AMIDOTRANSFERASE"/>
    <property type="match status" value="1"/>
</dbReference>
<dbReference type="NCBIfam" id="TIGR02715">
    <property type="entry name" value="amido_AtzE"/>
    <property type="match status" value="1"/>
</dbReference>
<accession>A0A3E1RDZ4</accession>
<keyword evidence="2" id="KW-0378">Hydrolase</keyword>
<dbReference type="InterPro" id="IPR023631">
    <property type="entry name" value="Amidase_dom"/>
</dbReference>
<evidence type="ECO:0000313" key="3">
    <source>
        <dbReference type="Proteomes" id="UP000260665"/>
    </source>
</evidence>